<protein>
    <submittedName>
        <fullName evidence="4">LOB domain-containing protein 4</fullName>
    </submittedName>
</protein>
<reference evidence="4" key="1">
    <citation type="submission" date="2020-06" db="EMBL/GenBank/DDBJ databases">
        <authorList>
            <person name="Li T."/>
            <person name="Hu X."/>
            <person name="Zhang T."/>
            <person name="Song X."/>
            <person name="Zhang H."/>
            <person name="Dai N."/>
            <person name="Sheng W."/>
            <person name="Hou X."/>
            <person name="Wei L."/>
        </authorList>
    </citation>
    <scope>NUCLEOTIDE SEQUENCE</scope>
    <source>
        <strain evidence="4">K16</strain>
        <tissue evidence="4">Leaf</tissue>
    </source>
</reference>
<sequence length="177" mass="19835">MESCSRTIMPCAACRLLRRRCTKDCLFIPYFPPAEPERFAAVHRIFGASNISKMLQQEVPVDHRGDAVTSLVYEATARLQEPVYGCVALIASLQKQVFRLQSELDEVLAENATLRAQLSVALSLIASCQSFPFAENSNQESNHQLQPSECGNSDNSDIMLQYYQVTDSYTEIANMFL</sequence>
<evidence type="ECO:0000313" key="5">
    <source>
        <dbReference type="Proteomes" id="UP001289374"/>
    </source>
</evidence>
<feature type="coiled-coil region" evidence="2">
    <location>
        <begin position="90"/>
        <end position="117"/>
    </location>
</feature>
<dbReference type="PANTHER" id="PTHR31301">
    <property type="entry name" value="LOB DOMAIN-CONTAINING PROTEIN 4-RELATED"/>
    <property type="match status" value="1"/>
</dbReference>
<dbReference type="AlphaFoldDB" id="A0AAE1XBB4"/>
<proteinExistence type="inferred from homology"/>
<dbReference type="EMBL" id="JACGWL010000002">
    <property type="protein sequence ID" value="KAK4408757.1"/>
    <property type="molecule type" value="Genomic_DNA"/>
</dbReference>
<comment type="similarity">
    <text evidence="1">Belongs to the LOB domain-containing protein family.</text>
</comment>
<dbReference type="PROSITE" id="PS50891">
    <property type="entry name" value="LOB"/>
    <property type="match status" value="1"/>
</dbReference>
<evidence type="ECO:0000313" key="4">
    <source>
        <dbReference type="EMBL" id="KAK4408757.1"/>
    </source>
</evidence>
<accession>A0AAE1XBB4</accession>
<name>A0AAE1XBB4_9LAMI</name>
<dbReference type="Proteomes" id="UP001289374">
    <property type="component" value="Unassembled WGS sequence"/>
</dbReference>
<keyword evidence="5" id="KW-1185">Reference proteome</keyword>
<gene>
    <name evidence="4" type="ORF">Sango_0456700</name>
</gene>
<reference evidence="4" key="2">
    <citation type="journal article" date="2024" name="Plant">
        <title>Genomic evolution and insights into agronomic trait innovations of Sesamum species.</title>
        <authorList>
            <person name="Miao H."/>
            <person name="Wang L."/>
            <person name="Qu L."/>
            <person name="Liu H."/>
            <person name="Sun Y."/>
            <person name="Le M."/>
            <person name="Wang Q."/>
            <person name="Wei S."/>
            <person name="Zheng Y."/>
            <person name="Lin W."/>
            <person name="Duan Y."/>
            <person name="Cao H."/>
            <person name="Xiong S."/>
            <person name="Wang X."/>
            <person name="Wei L."/>
            <person name="Li C."/>
            <person name="Ma Q."/>
            <person name="Ju M."/>
            <person name="Zhao R."/>
            <person name="Li G."/>
            <person name="Mu C."/>
            <person name="Tian Q."/>
            <person name="Mei H."/>
            <person name="Zhang T."/>
            <person name="Gao T."/>
            <person name="Zhang H."/>
        </authorList>
    </citation>
    <scope>NUCLEOTIDE SEQUENCE</scope>
    <source>
        <strain evidence="4">K16</strain>
    </source>
</reference>
<dbReference type="InterPro" id="IPR004883">
    <property type="entry name" value="LOB"/>
</dbReference>
<keyword evidence="2" id="KW-0175">Coiled coil</keyword>
<organism evidence="4 5">
    <name type="scientific">Sesamum angolense</name>
    <dbReference type="NCBI Taxonomy" id="2727404"/>
    <lineage>
        <taxon>Eukaryota</taxon>
        <taxon>Viridiplantae</taxon>
        <taxon>Streptophyta</taxon>
        <taxon>Embryophyta</taxon>
        <taxon>Tracheophyta</taxon>
        <taxon>Spermatophyta</taxon>
        <taxon>Magnoliopsida</taxon>
        <taxon>eudicotyledons</taxon>
        <taxon>Gunneridae</taxon>
        <taxon>Pentapetalae</taxon>
        <taxon>asterids</taxon>
        <taxon>lamiids</taxon>
        <taxon>Lamiales</taxon>
        <taxon>Pedaliaceae</taxon>
        <taxon>Sesamum</taxon>
    </lineage>
</organism>
<comment type="caution">
    <text evidence="4">The sequence shown here is derived from an EMBL/GenBank/DDBJ whole genome shotgun (WGS) entry which is preliminary data.</text>
</comment>
<dbReference type="Pfam" id="PF03195">
    <property type="entry name" value="LOB"/>
    <property type="match status" value="1"/>
</dbReference>
<evidence type="ECO:0000256" key="2">
    <source>
        <dbReference type="SAM" id="Coils"/>
    </source>
</evidence>
<dbReference type="PANTHER" id="PTHR31301:SF95">
    <property type="entry name" value="LOB DOMAIN-CONTAINING PROTEIN 3-LIKE"/>
    <property type="match status" value="1"/>
</dbReference>
<evidence type="ECO:0000256" key="1">
    <source>
        <dbReference type="ARBA" id="ARBA00005474"/>
    </source>
</evidence>
<evidence type="ECO:0000259" key="3">
    <source>
        <dbReference type="PROSITE" id="PS50891"/>
    </source>
</evidence>
<feature type="domain" description="LOB" evidence="3">
    <location>
        <begin position="9"/>
        <end position="111"/>
    </location>
</feature>